<dbReference type="Proteomes" id="UP000321720">
    <property type="component" value="Unassembled WGS sequence"/>
</dbReference>
<proteinExistence type="predicted"/>
<reference evidence="1 2" key="1">
    <citation type="submission" date="2019-07" db="EMBL/GenBank/DDBJ databases">
        <title>Whole genome shotgun sequence of Cellulomonas composti NBRC 100758.</title>
        <authorList>
            <person name="Hosoyama A."/>
            <person name="Uohara A."/>
            <person name="Ohji S."/>
            <person name="Ichikawa N."/>
        </authorList>
    </citation>
    <scope>NUCLEOTIDE SEQUENCE [LARGE SCALE GENOMIC DNA]</scope>
    <source>
        <strain evidence="1 2">NBRC 100758</strain>
    </source>
</reference>
<evidence type="ECO:0000313" key="1">
    <source>
        <dbReference type="EMBL" id="GEL95396.1"/>
    </source>
</evidence>
<keyword evidence="2" id="KW-1185">Reference proteome</keyword>
<name>A0A511JBN9_9CELL</name>
<sequence>MNRFLRRKPRPTTPEPEDVFAAKDAQRDYATFRRTSTPLYDQTRDTLGFTPTRPLTVDDLLAEVDLLRGPIVTGTLVGPVEDEVA</sequence>
<organism evidence="1 2">
    <name type="scientific">Cellulomonas composti</name>
    <dbReference type="NCBI Taxonomy" id="266130"/>
    <lineage>
        <taxon>Bacteria</taxon>
        <taxon>Bacillati</taxon>
        <taxon>Actinomycetota</taxon>
        <taxon>Actinomycetes</taxon>
        <taxon>Micrococcales</taxon>
        <taxon>Cellulomonadaceae</taxon>
        <taxon>Cellulomonas</taxon>
    </lineage>
</organism>
<dbReference type="EMBL" id="BJWG01000008">
    <property type="protein sequence ID" value="GEL95396.1"/>
    <property type="molecule type" value="Genomic_DNA"/>
</dbReference>
<dbReference type="AlphaFoldDB" id="A0A511JBN9"/>
<comment type="caution">
    <text evidence="1">The sequence shown here is derived from an EMBL/GenBank/DDBJ whole genome shotgun (WGS) entry which is preliminary data.</text>
</comment>
<dbReference type="RefSeq" id="WP_146843033.1">
    <property type="nucleotide sequence ID" value="NZ_BJWG01000008.1"/>
</dbReference>
<protein>
    <submittedName>
        <fullName evidence="1">Uncharacterized protein</fullName>
    </submittedName>
</protein>
<gene>
    <name evidence="1" type="ORF">CCO02nite_20540</name>
</gene>
<accession>A0A511JBN9</accession>
<evidence type="ECO:0000313" key="2">
    <source>
        <dbReference type="Proteomes" id="UP000321720"/>
    </source>
</evidence>